<dbReference type="RefSeq" id="XP_003338892.2">
    <property type="nucleotide sequence ID" value="XM_003338844.2"/>
</dbReference>
<evidence type="ECO:0000313" key="3">
    <source>
        <dbReference type="Proteomes" id="UP000008783"/>
    </source>
</evidence>
<dbReference type="VEuPathDB" id="FungiDB:PGTG_20429"/>
<dbReference type="InParanoid" id="E3NY24"/>
<feature type="region of interest" description="Disordered" evidence="1">
    <location>
        <begin position="263"/>
        <end position="290"/>
    </location>
</feature>
<feature type="region of interest" description="Disordered" evidence="1">
    <location>
        <begin position="1301"/>
        <end position="1461"/>
    </location>
</feature>
<dbReference type="HOGENOM" id="CLU_002667_0_0_1"/>
<evidence type="ECO:0000313" key="2">
    <source>
        <dbReference type="EMBL" id="EFP94473.2"/>
    </source>
</evidence>
<dbReference type="GeneID" id="10527765"/>
<keyword evidence="3" id="KW-1185">Reference proteome</keyword>
<feature type="compositionally biased region" description="Polar residues" evidence="1">
    <location>
        <begin position="1"/>
        <end position="12"/>
    </location>
</feature>
<feature type="compositionally biased region" description="Acidic residues" evidence="1">
    <location>
        <begin position="752"/>
        <end position="763"/>
    </location>
</feature>
<reference evidence="3" key="2">
    <citation type="journal article" date="2011" name="Proc. Natl. Acad. Sci. U.S.A.">
        <title>Obligate biotrophy features unraveled by the genomic analysis of rust fungi.</title>
        <authorList>
            <person name="Duplessis S."/>
            <person name="Cuomo C.A."/>
            <person name="Lin Y.-C."/>
            <person name="Aerts A."/>
            <person name="Tisserant E."/>
            <person name="Veneault-Fourrey C."/>
            <person name="Joly D.L."/>
            <person name="Hacquard S."/>
            <person name="Amselem J."/>
            <person name="Cantarel B.L."/>
            <person name="Chiu R."/>
            <person name="Coutinho P.M."/>
            <person name="Feau N."/>
            <person name="Field M."/>
            <person name="Frey P."/>
            <person name="Gelhaye E."/>
            <person name="Goldberg J."/>
            <person name="Grabherr M.G."/>
            <person name="Kodira C.D."/>
            <person name="Kohler A."/>
            <person name="Kuees U."/>
            <person name="Lindquist E.A."/>
            <person name="Lucas S.M."/>
            <person name="Mago R."/>
            <person name="Mauceli E."/>
            <person name="Morin E."/>
            <person name="Murat C."/>
            <person name="Pangilinan J.L."/>
            <person name="Park R."/>
            <person name="Pearson M."/>
            <person name="Quesneville H."/>
            <person name="Rouhier N."/>
            <person name="Sakthikumar S."/>
            <person name="Salamov A.A."/>
            <person name="Schmutz J."/>
            <person name="Selles B."/>
            <person name="Shapiro H."/>
            <person name="Tanguay P."/>
            <person name="Tuskan G.A."/>
            <person name="Henrissat B."/>
            <person name="Van de Peer Y."/>
            <person name="Rouze P."/>
            <person name="Ellis J.G."/>
            <person name="Dodds P.N."/>
            <person name="Schein J.E."/>
            <person name="Zhong S."/>
            <person name="Hamelin R.C."/>
            <person name="Grigoriev I.V."/>
            <person name="Szabo L.J."/>
            <person name="Martin F."/>
        </authorList>
    </citation>
    <scope>NUCLEOTIDE SEQUENCE [LARGE SCALE GENOMIC DNA]</scope>
    <source>
        <strain evidence="3">CRL 75-36-700-3 / race SCCL</strain>
    </source>
</reference>
<proteinExistence type="predicted"/>
<feature type="region of interest" description="Disordered" evidence="1">
    <location>
        <begin position="499"/>
        <end position="520"/>
    </location>
</feature>
<feature type="compositionally biased region" description="Polar residues" evidence="1">
    <location>
        <begin position="701"/>
        <end position="721"/>
    </location>
</feature>
<dbReference type="Proteomes" id="UP000008783">
    <property type="component" value="Unassembled WGS sequence"/>
</dbReference>
<feature type="compositionally biased region" description="Acidic residues" evidence="1">
    <location>
        <begin position="147"/>
        <end position="159"/>
    </location>
</feature>
<feature type="compositionally biased region" description="Polar residues" evidence="1">
    <location>
        <begin position="622"/>
        <end position="653"/>
    </location>
</feature>
<feature type="compositionally biased region" description="Basic and acidic residues" evidence="1">
    <location>
        <begin position="738"/>
        <end position="751"/>
    </location>
</feature>
<feature type="region of interest" description="Disordered" evidence="1">
    <location>
        <begin position="407"/>
        <end position="439"/>
    </location>
</feature>
<accession>E3NY24</accession>
<feature type="compositionally biased region" description="Basic residues" evidence="1">
    <location>
        <begin position="770"/>
        <end position="785"/>
    </location>
</feature>
<feature type="compositionally biased region" description="Low complexity" evidence="1">
    <location>
        <begin position="568"/>
        <end position="592"/>
    </location>
</feature>
<feature type="region of interest" description="Disordered" evidence="1">
    <location>
        <begin position="568"/>
        <end position="819"/>
    </location>
</feature>
<feature type="compositionally biased region" description="Polar residues" evidence="1">
    <location>
        <begin position="1301"/>
        <end position="1310"/>
    </location>
</feature>
<dbReference type="PANTHER" id="PTHR48193">
    <property type="entry name" value="ZINC METALLOPROTEASE ZMPB-RELATED"/>
    <property type="match status" value="1"/>
</dbReference>
<feature type="compositionally biased region" description="Basic and acidic residues" evidence="1">
    <location>
        <begin position="120"/>
        <end position="135"/>
    </location>
</feature>
<evidence type="ECO:0008006" key="4">
    <source>
        <dbReference type="Google" id="ProtNLM"/>
    </source>
</evidence>
<dbReference type="EMBL" id="DS990014">
    <property type="protein sequence ID" value="EFP94473.2"/>
    <property type="molecule type" value="Genomic_DNA"/>
</dbReference>
<feature type="compositionally biased region" description="Polar residues" evidence="1">
    <location>
        <begin position="263"/>
        <end position="278"/>
    </location>
</feature>
<feature type="compositionally biased region" description="Acidic residues" evidence="1">
    <location>
        <begin position="1313"/>
        <end position="1354"/>
    </location>
</feature>
<dbReference type="InterPro" id="IPR053094">
    <property type="entry name" value="Zinc_metalloprotease_ZmpB"/>
</dbReference>
<feature type="compositionally biased region" description="Basic and acidic residues" evidence="1">
    <location>
        <begin position="802"/>
        <end position="819"/>
    </location>
</feature>
<dbReference type="KEGG" id="pgr:PGTG_20429"/>
<feature type="compositionally biased region" description="Basic and acidic residues" evidence="1">
    <location>
        <begin position="1428"/>
        <end position="1450"/>
    </location>
</feature>
<reference key="1">
    <citation type="submission" date="2007-01" db="EMBL/GenBank/DDBJ databases">
        <title>The Genome Sequence of Puccinia graminis f. sp. tritici Strain CRL 75-36-700-3.</title>
        <authorList>
            <consortium name="The Broad Institute Genome Sequencing Platform"/>
            <person name="Birren B."/>
            <person name="Lander E."/>
            <person name="Galagan J."/>
            <person name="Nusbaum C."/>
            <person name="Devon K."/>
            <person name="Cuomo C."/>
            <person name="Jaffe D."/>
            <person name="Butler J."/>
            <person name="Alvarez P."/>
            <person name="Gnerre S."/>
            <person name="Grabherr M."/>
            <person name="Mauceli E."/>
            <person name="Brockman W."/>
            <person name="Young S."/>
            <person name="LaButti K."/>
            <person name="Sykes S."/>
            <person name="DeCaprio D."/>
            <person name="Crawford M."/>
            <person name="Koehrsen M."/>
            <person name="Engels R."/>
            <person name="Montgomery P."/>
            <person name="Pearson M."/>
            <person name="Howarth C."/>
            <person name="Larson L."/>
            <person name="White J."/>
            <person name="Zeng Q."/>
            <person name="Kodira C."/>
            <person name="Yandava C."/>
            <person name="Alvarado L."/>
            <person name="O'Leary S."/>
            <person name="Szabo L."/>
            <person name="Dean R."/>
            <person name="Schein J."/>
        </authorList>
    </citation>
    <scope>NUCLEOTIDE SEQUENCE</scope>
    <source>
        <strain>CRL 75-36-700-3</strain>
    </source>
</reference>
<evidence type="ECO:0000256" key="1">
    <source>
        <dbReference type="SAM" id="MobiDB-lite"/>
    </source>
</evidence>
<feature type="compositionally biased region" description="Low complexity" evidence="1">
    <location>
        <begin position="603"/>
        <end position="621"/>
    </location>
</feature>
<name>E3NY24_PUCGT</name>
<dbReference type="OrthoDB" id="10683652at2759"/>
<sequence length="1461" mass="158453">MAHDTSNASSPHSDPLPAENGPPFSLPEDISSPISEGHNGQVSKATSTGVTDRPLLYSRIIKVVPKAPQSIAATGEKTVKRTLDASIPASGEWKVPPPKRLARVVNAHKKLPPAAQRSEISGKSKPTADEFRSTGRDGAVLDPALSADEEDPEAPDEEDIGLRSSTLVDKIKTVIKQTPKKPTKKTTANKSHSSRLGSLEIDQPAIGGLMPLTKVDSQGRKMLSAGLKTPKDKMPAERSDKMNIDPPALAKLKATFAVPAASTSTANQLQEPAANPSTPARMADVSKDQAGLTRRIPETTPVNAGHLTRTPSAATTISNAVLPNLAKASLAEMKAMRGIWIRDKDNTAANVSELRREGYHLLAPAAYEYQDRHLRKVTRFCSQLDRKIEESECAGVVEEIEVIDLTEEPDDPPQTSVVGLTGAKRPIQGSTSMSLDDSPVESKKARTSEFNPPNLGPYGFRAIPDKDAALAGLTPRFPVNKQPSLSEFISQSNPSLMLPLSANISKPPPQPTGTSSSLAKGKMTPVVVINSSAGANLRSAAASSGSTGPEISNLSSAQGVAGSSSLVLPSTSVSAPGTSSLLPPSTSDVLDSAASGASTSKNASQPSLLSKSKSKPVSSAQRVTRGSLRTSQPTAASKSKSNGNISNTTTPRPNNDVPPATKDVPPASNADPQATNDVAPASTDVPPATNDVHPATKDLPANSTLDDSDQRSQGGQSTNAPSALPPSGRALPNSTLPEKSKDAQNKDKDVVDEGVDELEELSDKEEAPKKRGGKGKGKAQKKTPKTPKPPKTPRLKVSEMTPEQKLERDRKAKQRKEEKDNCVYAIPPQPGALLAPMWPPLTCEEARIAHKDMLVKSRNPHWNYGPELMDRVAKIVKAFGDDFEDDEFYTKMDNFKPDLEAIQAFGLVYKDEFLNLIPTCPRLVQVDAADPFFKEGVVDLSMIKAAHDSDDKVKASSWQCLYGMMIRTDEHSDYTEDPHTVKAIDSSFRKIHTLTQSCFDHFHHYVLPSNKPVCDTSATWKQDTMFQSGEFVLAKIKALKAGAQGTASHGNKRTGNGLMILQKRIWETLFCCLMMQQALFLDDLDHCIKTKSFPNKTMVVSQYMTAEDRSKSLFKTGDVKDLNDSKALIDWGQDRLAAFGSMAIFFLYGAAGWWQCLTDSHNYNQKDVWALVYIAEAKADWLYNNGHYHERTPQDTPWYRIDSFVRWLLHKTNMHLRLTATTDTVDWQAAPRFWNQHVTEQTIARLALQDILSEVCSKSPRKSLNFNAEAAPDVVVDKEDQPLVDEFRSTLTCGWNATIRANENAMTNQPRPDEEEGEANGGGEDEEVANGGGEDEEDANGGGDDEEDPDETQEEGGFIRPSHSGRSENSFSTRRGGTPSESSSSSDESQVKVKLTQTKGRIRHRKRSLVPSSSSSSGSSGEDEEETDIARSDTDGGLEERSRRRAEHPMIEYSAGVSRKK</sequence>
<organism evidence="2 3">
    <name type="scientific">Puccinia graminis f. sp. tritici (strain CRL 75-36-700-3 / race SCCL)</name>
    <name type="common">Black stem rust fungus</name>
    <dbReference type="NCBI Taxonomy" id="418459"/>
    <lineage>
        <taxon>Eukaryota</taxon>
        <taxon>Fungi</taxon>
        <taxon>Dikarya</taxon>
        <taxon>Basidiomycota</taxon>
        <taxon>Pucciniomycotina</taxon>
        <taxon>Pucciniomycetes</taxon>
        <taxon>Pucciniales</taxon>
        <taxon>Pucciniaceae</taxon>
        <taxon>Puccinia</taxon>
    </lineage>
</organism>
<dbReference type="PANTHER" id="PTHR48193:SF2">
    <property type="entry name" value="ZINC METALLOPROTEASE ZMPB"/>
    <property type="match status" value="1"/>
</dbReference>
<feature type="region of interest" description="Disordered" evidence="1">
    <location>
        <begin position="109"/>
        <end position="203"/>
    </location>
</feature>
<dbReference type="STRING" id="418459.E3NY24"/>
<gene>
    <name evidence="2" type="ORF">PGTG_20429</name>
</gene>
<feature type="compositionally biased region" description="Polar residues" evidence="1">
    <location>
        <begin position="32"/>
        <end position="50"/>
    </location>
</feature>
<feature type="region of interest" description="Disordered" evidence="1">
    <location>
        <begin position="1"/>
        <end position="51"/>
    </location>
</feature>
<protein>
    <recommendedName>
        <fullName evidence="4">Golgi to ER traffic-protein</fullName>
    </recommendedName>
</protein>